<protein>
    <submittedName>
        <fullName evidence="2">Uncharacterized protein</fullName>
    </submittedName>
</protein>
<evidence type="ECO:0000313" key="3">
    <source>
        <dbReference type="Proteomes" id="UP000004892"/>
    </source>
</evidence>
<dbReference type="GeneID" id="98069702"/>
<dbReference type="RefSeq" id="WP_009137300.1">
    <property type="nucleotide sequence ID" value="NZ_JH594596.1"/>
</dbReference>
<evidence type="ECO:0000256" key="1">
    <source>
        <dbReference type="SAM" id="Phobius"/>
    </source>
</evidence>
<sequence length="132" mass="15209">MKRYIVNILIYTAFLFSISGIKGMFFQESLLQSSEIEQSTVNSLEKEQALATTHSFSFDFFCFKSSDVPLLISSSPRSINFPKNLKSVAVIQRLSAMDTPLVARDAKNLYFQYCFIKSSNQYFIYTLRRLLI</sequence>
<accession>H1DIC4</accession>
<organism evidence="2 3">
    <name type="scientific">Odoribacter laneus YIT 12061</name>
    <dbReference type="NCBI Taxonomy" id="742817"/>
    <lineage>
        <taxon>Bacteria</taxon>
        <taxon>Pseudomonadati</taxon>
        <taxon>Bacteroidota</taxon>
        <taxon>Bacteroidia</taxon>
        <taxon>Bacteroidales</taxon>
        <taxon>Odoribacteraceae</taxon>
        <taxon>Odoribacter</taxon>
    </lineage>
</organism>
<keyword evidence="1" id="KW-0812">Transmembrane</keyword>
<dbReference type="PATRIC" id="fig|742817.3.peg.2302"/>
<dbReference type="EMBL" id="ADMC01000025">
    <property type="protein sequence ID" value="EHP46536.1"/>
    <property type="molecule type" value="Genomic_DNA"/>
</dbReference>
<dbReference type="Proteomes" id="UP000004892">
    <property type="component" value="Unassembled WGS sequence"/>
</dbReference>
<comment type="caution">
    <text evidence="2">The sequence shown here is derived from an EMBL/GenBank/DDBJ whole genome shotgun (WGS) entry which is preliminary data.</text>
</comment>
<dbReference type="HOGENOM" id="CLU_1914913_0_0_10"/>
<dbReference type="AlphaFoldDB" id="H1DIC4"/>
<proteinExistence type="predicted"/>
<name>H1DIC4_9BACT</name>
<feature type="transmembrane region" description="Helical" evidence="1">
    <location>
        <begin position="6"/>
        <end position="25"/>
    </location>
</feature>
<reference evidence="2 3" key="1">
    <citation type="submission" date="2012-01" db="EMBL/GenBank/DDBJ databases">
        <title>The Genome Sequence of Odoribacter laneus YIT 12061.</title>
        <authorList>
            <consortium name="The Broad Institute Genome Sequencing Platform"/>
            <person name="Earl A."/>
            <person name="Ward D."/>
            <person name="Feldgarden M."/>
            <person name="Gevers D."/>
            <person name="Morotomi M."/>
            <person name="Young S.K."/>
            <person name="Zeng Q."/>
            <person name="Gargeya S."/>
            <person name="Fitzgerald M."/>
            <person name="Haas B."/>
            <person name="Abouelleil A."/>
            <person name="Alvarado L."/>
            <person name="Arachchi H.M."/>
            <person name="Berlin A."/>
            <person name="Chapman S.B."/>
            <person name="Gearin G."/>
            <person name="Goldberg J."/>
            <person name="Griggs A."/>
            <person name="Gujja S."/>
            <person name="Hansen M."/>
            <person name="Heiman D."/>
            <person name="Howarth C."/>
            <person name="Larimer J."/>
            <person name="Lui A."/>
            <person name="MacDonald P.J.P."/>
            <person name="McCowen C."/>
            <person name="Montmayeur A."/>
            <person name="Murphy C."/>
            <person name="Neiman D."/>
            <person name="Pearson M."/>
            <person name="Priest M."/>
            <person name="Roberts A."/>
            <person name="Saif S."/>
            <person name="Shea T."/>
            <person name="Sisk P."/>
            <person name="Stolte C."/>
            <person name="Sykes S."/>
            <person name="Wortman J."/>
            <person name="Nusbaum C."/>
            <person name="Birren B."/>
        </authorList>
    </citation>
    <scope>NUCLEOTIDE SEQUENCE [LARGE SCALE GENOMIC DNA]</scope>
    <source>
        <strain evidence="2 3">YIT 12061</strain>
    </source>
</reference>
<keyword evidence="3" id="KW-1185">Reference proteome</keyword>
<evidence type="ECO:0000313" key="2">
    <source>
        <dbReference type="EMBL" id="EHP46536.1"/>
    </source>
</evidence>
<gene>
    <name evidence="2" type="ORF">HMPREF9449_02153</name>
</gene>
<keyword evidence="1" id="KW-0472">Membrane</keyword>
<keyword evidence="1" id="KW-1133">Transmembrane helix</keyword>